<dbReference type="InterPro" id="IPR027417">
    <property type="entry name" value="P-loop_NTPase"/>
</dbReference>
<reference evidence="1 2" key="1">
    <citation type="submission" date="2020-07" db="EMBL/GenBank/DDBJ databases">
        <title>Sequencing the genomes of 1000 actinobacteria strains.</title>
        <authorList>
            <person name="Klenk H.-P."/>
        </authorList>
    </citation>
    <scope>NUCLEOTIDE SEQUENCE [LARGE SCALE GENOMIC DNA]</scope>
    <source>
        <strain evidence="1 2">DSM 21349</strain>
    </source>
</reference>
<keyword evidence="2" id="KW-1185">Reference proteome</keyword>
<dbReference type="EMBL" id="JACGXA010000001">
    <property type="protein sequence ID" value="MBA8802933.1"/>
    <property type="molecule type" value="Genomic_DNA"/>
</dbReference>
<accession>A0A7W3P8X2</accession>
<proteinExistence type="predicted"/>
<dbReference type="RefSeq" id="WP_182537646.1">
    <property type="nucleotide sequence ID" value="NZ_JACGXA010000001.1"/>
</dbReference>
<evidence type="ECO:0000313" key="2">
    <source>
        <dbReference type="Proteomes" id="UP000580910"/>
    </source>
</evidence>
<protein>
    <recommendedName>
        <fullName evidence="3">Sulfotransferase family protein</fullName>
    </recommendedName>
</protein>
<dbReference type="AlphaFoldDB" id="A0A7W3P8X2"/>
<dbReference type="Gene3D" id="3.40.50.300">
    <property type="entry name" value="P-loop containing nucleotide triphosphate hydrolases"/>
    <property type="match status" value="1"/>
</dbReference>
<gene>
    <name evidence="1" type="ORF">FB382_001224</name>
</gene>
<dbReference type="Proteomes" id="UP000580910">
    <property type="component" value="Unassembled WGS sequence"/>
</dbReference>
<name>A0A7W3P8X2_9ACTN</name>
<organism evidence="1 2">
    <name type="scientific">Nocardioides ginsengisegetis</name>
    <dbReference type="NCBI Taxonomy" id="661491"/>
    <lineage>
        <taxon>Bacteria</taxon>
        <taxon>Bacillati</taxon>
        <taxon>Actinomycetota</taxon>
        <taxon>Actinomycetes</taxon>
        <taxon>Propionibacteriales</taxon>
        <taxon>Nocardioidaceae</taxon>
        <taxon>Nocardioides</taxon>
    </lineage>
</organism>
<sequence>MMAMAQAGFVFLSMTKTGSTTIQREFERHAQLVASKPPPMKHMTARFFEASIAPVLTHYGFARESYETVAMVREPVDWAASWWRYRARPGTEGRRTYTGDMGFDEFADRICTGEVYLGSSAKFVSSLEGEVLVDRIYRYEHLDRAAAWMADKLGVKVPELASANVSPERAAAIDPATRAKLEAHYAADLEVYRSAL</sequence>
<dbReference type="SUPFAM" id="SSF52540">
    <property type="entry name" value="P-loop containing nucleoside triphosphate hydrolases"/>
    <property type="match status" value="1"/>
</dbReference>
<evidence type="ECO:0000313" key="1">
    <source>
        <dbReference type="EMBL" id="MBA8802933.1"/>
    </source>
</evidence>
<comment type="caution">
    <text evidence="1">The sequence shown here is derived from an EMBL/GenBank/DDBJ whole genome shotgun (WGS) entry which is preliminary data.</text>
</comment>
<evidence type="ECO:0008006" key="3">
    <source>
        <dbReference type="Google" id="ProtNLM"/>
    </source>
</evidence>